<accession>A0ACC2CF60</accession>
<sequence>MAPVAKLRKALGVVKDQTSIGLAMVASSRAPDLDVAIVKATSHDDIPANEKYIQEILYLTSCYRGYVSACVAGLAKRLSRTHDWIVAIKTLMVTHRLLKDGDPSFEDELMFVSRRMLNVSNFRDDSHSNAWDYSAFVRTYGMYLNERLDCFASFSGQSNRNNSREDYRSSYDDRRSGYDNYRSDYGSSYNDDRRRDSPEKKQNQNILVKDMMPDMLLEKLPSLQRLLERVLACRPTGAAKHHRLVQMSLYSILGESFQIYSELCDGITILLDGFFDMEHQDCVKAFDIYSRSAKQAEDLSSFYNVTKSVGICRPSEYPTMQKISKDQLDSLEDYLRDRSRSSLRSLSSKSPEPVPVPIAVEPEPQLDGEASQNFTTIKALPAPAVEQTDVSYEEKHKPDADLITLDGASMSAEEQENKLALALFTSTSTTENGNWETFRSNTEQGATFEQSKAMSPSWHNASENGKAGWELALVTEASNLSKAGGLMAGGFNRLLLDSMYDQATVSQNYSSTVPVGSASSVALPGKPPSSILALPAPAPVLAAEDPFAASVGVPPPSYVQMADVRQKQQLLIQEQQIWQQYQRDGMQGTYGIMKLQNGYPAFVPQNSLSLPYYGMHGFAQSGYAHY</sequence>
<proteinExistence type="predicted"/>
<dbReference type="Proteomes" id="UP001162992">
    <property type="component" value="Chromosome 10"/>
</dbReference>
<reference evidence="2" key="1">
    <citation type="journal article" date="2024" name="Proc. Natl. Acad. Sci. U.S.A.">
        <title>Extraordinary preservation of gene collinearity over three hundred million years revealed in homosporous lycophytes.</title>
        <authorList>
            <person name="Li C."/>
            <person name="Wickell D."/>
            <person name="Kuo L.Y."/>
            <person name="Chen X."/>
            <person name="Nie B."/>
            <person name="Liao X."/>
            <person name="Peng D."/>
            <person name="Ji J."/>
            <person name="Jenkins J."/>
            <person name="Williams M."/>
            <person name="Shu S."/>
            <person name="Plott C."/>
            <person name="Barry K."/>
            <person name="Rajasekar S."/>
            <person name="Grimwood J."/>
            <person name="Han X."/>
            <person name="Sun S."/>
            <person name="Hou Z."/>
            <person name="He W."/>
            <person name="Dai G."/>
            <person name="Sun C."/>
            <person name="Schmutz J."/>
            <person name="Leebens-Mack J.H."/>
            <person name="Li F.W."/>
            <person name="Wang L."/>
        </authorList>
    </citation>
    <scope>NUCLEOTIDE SEQUENCE [LARGE SCALE GENOMIC DNA]</scope>
    <source>
        <strain evidence="2">cv. PW_Plant_1</strain>
    </source>
</reference>
<gene>
    <name evidence="1" type="ORF">O6H91_10G026600</name>
</gene>
<evidence type="ECO:0000313" key="1">
    <source>
        <dbReference type="EMBL" id="KAJ7540686.1"/>
    </source>
</evidence>
<name>A0ACC2CF60_DIPCM</name>
<evidence type="ECO:0000313" key="2">
    <source>
        <dbReference type="Proteomes" id="UP001162992"/>
    </source>
</evidence>
<keyword evidence="2" id="KW-1185">Reference proteome</keyword>
<protein>
    <submittedName>
        <fullName evidence="1">Uncharacterized protein</fullName>
    </submittedName>
</protein>
<organism evidence="1 2">
    <name type="scientific">Diphasiastrum complanatum</name>
    <name type="common">Issler's clubmoss</name>
    <name type="synonym">Lycopodium complanatum</name>
    <dbReference type="NCBI Taxonomy" id="34168"/>
    <lineage>
        <taxon>Eukaryota</taxon>
        <taxon>Viridiplantae</taxon>
        <taxon>Streptophyta</taxon>
        <taxon>Embryophyta</taxon>
        <taxon>Tracheophyta</taxon>
        <taxon>Lycopodiopsida</taxon>
        <taxon>Lycopodiales</taxon>
        <taxon>Lycopodiaceae</taxon>
        <taxon>Lycopodioideae</taxon>
        <taxon>Diphasiastrum</taxon>
    </lineage>
</organism>
<comment type="caution">
    <text evidence="1">The sequence shown here is derived from an EMBL/GenBank/DDBJ whole genome shotgun (WGS) entry which is preliminary data.</text>
</comment>
<dbReference type="EMBL" id="CM055101">
    <property type="protein sequence ID" value="KAJ7540686.1"/>
    <property type="molecule type" value="Genomic_DNA"/>
</dbReference>